<gene>
    <name evidence="1" type="ORF">SSLN_LOCUS18245</name>
</gene>
<protein>
    <submittedName>
        <fullName evidence="3">Secreted protein</fullName>
    </submittedName>
</protein>
<proteinExistence type="predicted"/>
<reference evidence="1 2" key="2">
    <citation type="submission" date="2018-11" db="EMBL/GenBank/DDBJ databases">
        <authorList>
            <consortium name="Pathogen Informatics"/>
        </authorList>
    </citation>
    <scope>NUCLEOTIDE SEQUENCE [LARGE SCALE GENOMIC DNA]</scope>
    <source>
        <strain evidence="1 2">NST_G2</strain>
    </source>
</reference>
<accession>A0A183TP47</accession>
<evidence type="ECO:0000313" key="3">
    <source>
        <dbReference type="WBParaSite" id="SSLN_0001892801-mRNA-1"/>
    </source>
</evidence>
<dbReference type="AlphaFoldDB" id="A0A183TP47"/>
<reference evidence="3" key="1">
    <citation type="submission" date="2016-06" db="UniProtKB">
        <authorList>
            <consortium name="WormBaseParasite"/>
        </authorList>
    </citation>
    <scope>IDENTIFICATION</scope>
</reference>
<organism evidence="3">
    <name type="scientific">Schistocephalus solidus</name>
    <name type="common">Tapeworm</name>
    <dbReference type="NCBI Taxonomy" id="70667"/>
    <lineage>
        <taxon>Eukaryota</taxon>
        <taxon>Metazoa</taxon>
        <taxon>Spiralia</taxon>
        <taxon>Lophotrochozoa</taxon>
        <taxon>Platyhelminthes</taxon>
        <taxon>Cestoda</taxon>
        <taxon>Eucestoda</taxon>
        <taxon>Diphyllobothriidea</taxon>
        <taxon>Diphyllobothriidae</taxon>
        <taxon>Schistocephalus</taxon>
    </lineage>
</organism>
<keyword evidence="2" id="KW-1185">Reference proteome</keyword>
<dbReference type="WBParaSite" id="SSLN_0001892801-mRNA-1">
    <property type="protein sequence ID" value="SSLN_0001892801-mRNA-1"/>
    <property type="gene ID" value="SSLN_0001892801"/>
</dbReference>
<dbReference type="Proteomes" id="UP000275846">
    <property type="component" value="Unassembled WGS sequence"/>
</dbReference>
<evidence type="ECO:0000313" key="2">
    <source>
        <dbReference type="Proteomes" id="UP000275846"/>
    </source>
</evidence>
<sequence>MKKDIPLSDTHARAGQSTTSLLWCCLTTQVKLALFLSFTRVCGVLEAGERAYTIFLELGPLLRTQICDYTDAVRNNLDDCQKVVPDDFEALLNLPSTRSHHNYCLDMLFTTSCQSTTYCSPLTIVAGELRLGLQSDLGTTRSFLLTVTYRLQEMVGVR</sequence>
<dbReference type="EMBL" id="UYSU01043984">
    <property type="protein sequence ID" value="VDM04631.1"/>
    <property type="molecule type" value="Genomic_DNA"/>
</dbReference>
<evidence type="ECO:0000313" key="1">
    <source>
        <dbReference type="EMBL" id="VDM04631.1"/>
    </source>
</evidence>
<name>A0A183TP47_SCHSO</name>